<evidence type="ECO:0000313" key="4">
    <source>
        <dbReference type="Proteomes" id="UP000676885"/>
    </source>
</evidence>
<dbReference type="InterPro" id="IPR019933">
    <property type="entry name" value="DivIVA_domain"/>
</dbReference>
<dbReference type="EMBL" id="CP076022">
    <property type="protein sequence ID" value="QWC09370.1"/>
    <property type="molecule type" value="Genomic_DNA"/>
</dbReference>
<dbReference type="AlphaFoldDB" id="A0A975M3P3"/>
<dbReference type="NCBIfam" id="TIGR03544">
    <property type="entry name" value="DivI1A_domain"/>
    <property type="match status" value="1"/>
</dbReference>
<dbReference type="Proteomes" id="UP000676885">
    <property type="component" value="Chromosome"/>
</dbReference>
<evidence type="ECO:0000313" key="3">
    <source>
        <dbReference type="EMBL" id="QWC09370.1"/>
    </source>
</evidence>
<keyword evidence="4" id="KW-1185">Reference proteome</keyword>
<reference evidence="3 4" key="1">
    <citation type="submission" date="2021-05" db="EMBL/GenBank/DDBJ databases">
        <title>Novel species in genus Arthrobacter.</title>
        <authorList>
            <person name="Zhang G."/>
        </authorList>
    </citation>
    <scope>NUCLEOTIDE SEQUENCE [LARGE SCALE GENOMIC DNA]</scope>
    <source>
        <strain evidence="4">zg-ZUI227</strain>
    </source>
</reference>
<gene>
    <name evidence="3" type="ORF">KKR91_12870</name>
</gene>
<evidence type="ECO:0000256" key="2">
    <source>
        <dbReference type="SAM" id="SignalP"/>
    </source>
</evidence>
<feature type="chain" id="PRO_5036755804" evidence="2">
    <location>
        <begin position="20"/>
        <end position="133"/>
    </location>
</feature>
<organism evidence="3 4">
    <name type="scientific">Arthrobacter jiangjiafuii</name>
    <dbReference type="NCBI Taxonomy" id="2817475"/>
    <lineage>
        <taxon>Bacteria</taxon>
        <taxon>Bacillati</taxon>
        <taxon>Actinomycetota</taxon>
        <taxon>Actinomycetes</taxon>
        <taxon>Micrococcales</taxon>
        <taxon>Micrococcaceae</taxon>
        <taxon>Arthrobacter</taxon>
    </lineage>
</organism>
<dbReference type="KEGG" id="ajg:KKR91_12870"/>
<sequence>MTTFLVFVAVLAAGAVALAATGLPDSRFSRVLPGVRPSRRSATGAAVPADPGLAEPDPRLPPVLLPEHPRPSDIGRLRFSVGLRGYRMDQVDAVLDRLATALAERDAAVADRDAALAAARRPPAADPGRPGQA</sequence>
<accession>A0A975M3P3</accession>
<feature type="region of interest" description="Disordered" evidence="1">
    <location>
        <begin position="35"/>
        <end position="68"/>
    </location>
</feature>
<feature type="region of interest" description="Disordered" evidence="1">
    <location>
        <begin position="112"/>
        <end position="133"/>
    </location>
</feature>
<keyword evidence="2" id="KW-0732">Signal</keyword>
<dbReference type="RefSeq" id="WP_210231163.1">
    <property type="nucleotide sequence ID" value="NZ_CP076022.1"/>
</dbReference>
<proteinExistence type="predicted"/>
<evidence type="ECO:0000256" key="1">
    <source>
        <dbReference type="SAM" id="MobiDB-lite"/>
    </source>
</evidence>
<protein>
    <submittedName>
        <fullName evidence="3">DivIVA domain-containing protein</fullName>
    </submittedName>
</protein>
<feature type="signal peptide" evidence="2">
    <location>
        <begin position="1"/>
        <end position="19"/>
    </location>
</feature>
<dbReference type="Gene3D" id="6.10.250.660">
    <property type="match status" value="1"/>
</dbReference>
<name>A0A975M3P3_9MICC</name>
<feature type="compositionally biased region" description="Low complexity" evidence="1">
    <location>
        <begin position="115"/>
        <end position="133"/>
    </location>
</feature>